<comment type="function">
    <text evidence="1">Part of the binding-protein-dependent transport system for glutamine; probably responsible for the translocation of the substrate across the membrane.</text>
</comment>
<evidence type="ECO:0000256" key="1">
    <source>
        <dbReference type="ARBA" id="ARBA00003159"/>
    </source>
</evidence>
<dbReference type="FunFam" id="1.10.3720.10:FF:000033">
    <property type="entry name" value="Polar amino acid ABC transporter permease"/>
    <property type="match status" value="1"/>
</dbReference>
<gene>
    <name evidence="13" type="ORF">MTBBW1_10072</name>
</gene>
<dbReference type="PROSITE" id="PS50928">
    <property type="entry name" value="ABC_TM1"/>
    <property type="match status" value="1"/>
</dbReference>
<evidence type="ECO:0000313" key="13">
    <source>
        <dbReference type="EMBL" id="SLM27413.1"/>
    </source>
</evidence>
<dbReference type="InterPro" id="IPR035906">
    <property type="entry name" value="MetI-like_sf"/>
</dbReference>
<dbReference type="Proteomes" id="UP000191931">
    <property type="component" value="Unassembled WGS sequence"/>
</dbReference>
<comment type="similarity">
    <text evidence="3">Belongs to the binding-protein-dependent transport system permease family. HisMQ subfamily.</text>
</comment>
<keyword evidence="9 11" id="KW-1133">Transmembrane helix</keyword>
<evidence type="ECO:0000256" key="8">
    <source>
        <dbReference type="ARBA" id="ARBA00022970"/>
    </source>
</evidence>
<evidence type="ECO:0000256" key="10">
    <source>
        <dbReference type="ARBA" id="ARBA00023136"/>
    </source>
</evidence>
<proteinExistence type="inferred from homology"/>
<feature type="transmembrane region" description="Helical" evidence="11">
    <location>
        <begin position="308"/>
        <end position="330"/>
    </location>
</feature>
<dbReference type="Gene3D" id="1.10.3720.10">
    <property type="entry name" value="MetI-like"/>
    <property type="match status" value="1"/>
</dbReference>
<evidence type="ECO:0000259" key="12">
    <source>
        <dbReference type="PROSITE" id="PS50928"/>
    </source>
</evidence>
<dbReference type="GO" id="GO:0006865">
    <property type="term" value="P:amino acid transport"/>
    <property type="evidence" value="ECO:0007669"/>
    <property type="project" value="UniProtKB-KW"/>
</dbReference>
<dbReference type="GO" id="GO:0022857">
    <property type="term" value="F:transmembrane transporter activity"/>
    <property type="evidence" value="ECO:0007669"/>
    <property type="project" value="InterPro"/>
</dbReference>
<dbReference type="PANTHER" id="PTHR30614">
    <property type="entry name" value="MEMBRANE COMPONENT OF AMINO ACID ABC TRANSPORTER"/>
    <property type="match status" value="1"/>
</dbReference>
<dbReference type="RefSeq" id="WP_080797608.1">
    <property type="nucleotide sequence ID" value="NZ_LT828540.1"/>
</dbReference>
<feature type="transmembrane region" description="Helical" evidence="11">
    <location>
        <begin position="208"/>
        <end position="227"/>
    </location>
</feature>
<dbReference type="InterPro" id="IPR010065">
    <property type="entry name" value="AA_ABC_transptr_permease_3TM"/>
</dbReference>
<feature type="transmembrane region" description="Helical" evidence="11">
    <location>
        <begin position="16"/>
        <end position="36"/>
    </location>
</feature>
<keyword evidence="8" id="KW-0029">Amino-acid transport</keyword>
<feature type="transmembrane region" description="Helical" evidence="11">
    <location>
        <begin position="178"/>
        <end position="202"/>
    </location>
</feature>
<evidence type="ECO:0000256" key="2">
    <source>
        <dbReference type="ARBA" id="ARBA00004429"/>
    </source>
</evidence>
<organism evidence="13 14">
    <name type="scientific">Desulfamplus magnetovallimortis</name>
    <dbReference type="NCBI Taxonomy" id="1246637"/>
    <lineage>
        <taxon>Bacteria</taxon>
        <taxon>Pseudomonadati</taxon>
        <taxon>Thermodesulfobacteriota</taxon>
        <taxon>Desulfobacteria</taxon>
        <taxon>Desulfobacterales</taxon>
        <taxon>Desulfobacteraceae</taxon>
        <taxon>Desulfamplus</taxon>
    </lineage>
</organism>
<dbReference type="AlphaFoldDB" id="A0A1W1H4K0"/>
<keyword evidence="10 11" id="KW-0472">Membrane</keyword>
<dbReference type="EMBL" id="FWEV01000001">
    <property type="protein sequence ID" value="SLM27413.1"/>
    <property type="molecule type" value="Genomic_DNA"/>
</dbReference>
<comment type="subcellular location">
    <subcellularLocation>
        <location evidence="2">Cell inner membrane</location>
        <topology evidence="2">Multi-pass membrane protein</topology>
    </subcellularLocation>
    <subcellularLocation>
        <location evidence="11">Cell membrane</location>
        <topology evidence="11">Multi-pass membrane protein</topology>
    </subcellularLocation>
</comment>
<keyword evidence="7 11" id="KW-0812">Transmembrane</keyword>
<dbReference type="Pfam" id="PF00528">
    <property type="entry name" value="BPD_transp_1"/>
    <property type="match status" value="1"/>
</dbReference>
<protein>
    <recommendedName>
        <fullName evidence="4">Putative glutamine transport system permease protein GlnP</fullName>
    </recommendedName>
</protein>
<dbReference type="PANTHER" id="PTHR30614:SF20">
    <property type="entry name" value="GLUTAMINE TRANSPORT SYSTEM PERMEASE PROTEIN GLNP"/>
    <property type="match status" value="1"/>
</dbReference>
<evidence type="ECO:0000256" key="3">
    <source>
        <dbReference type="ARBA" id="ARBA00010072"/>
    </source>
</evidence>
<dbReference type="CDD" id="cd06261">
    <property type="entry name" value="TM_PBP2"/>
    <property type="match status" value="1"/>
</dbReference>
<dbReference type="OrthoDB" id="5365894at2"/>
<dbReference type="InterPro" id="IPR043429">
    <property type="entry name" value="ArtM/GltK/GlnP/TcyL/YhdX-like"/>
</dbReference>
<sequence>MDSSSSLLQKQQNRTYFMWVVVFFLIISTFIGGLYYCTLKIDYTWRWYRVPQYFFFKDNIAVQSESDGSVTTIETTETGTTIKIAADGGKELAYTFESDDTRVYEGDLVFAGDTLGVYQQWKVGILLQGLWLTLKVSFIAIIFGILLGLFTGLARISSNPAFKWLSITYIELVRGSPLLVQIFIWYFVLGTLINTMLAQYGIHQIPPLWFGVASLATFTGAYVAEIVRSGIQSIHRGQTEASRSLGMTYAQSMYHVILPQAFRRIIPPLAGQFISLIKDSSLLGIIAIRELTKATREVVTTSLQPFELWFVCALLYLILTFSLSMLLQYLEKRTMYS</sequence>
<evidence type="ECO:0000256" key="7">
    <source>
        <dbReference type="ARBA" id="ARBA00022692"/>
    </source>
</evidence>
<reference evidence="13 14" key="1">
    <citation type="submission" date="2017-03" db="EMBL/GenBank/DDBJ databases">
        <authorList>
            <person name="Afonso C.L."/>
            <person name="Miller P.J."/>
            <person name="Scott M.A."/>
            <person name="Spackman E."/>
            <person name="Goraichik I."/>
            <person name="Dimitrov K.M."/>
            <person name="Suarez D.L."/>
            <person name="Swayne D.E."/>
        </authorList>
    </citation>
    <scope>NUCLEOTIDE SEQUENCE [LARGE SCALE GENOMIC DNA]</scope>
    <source>
        <strain evidence="13">PRJEB14757</strain>
    </source>
</reference>
<dbReference type="GO" id="GO:0043190">
    <property type="term" value="C:ATP-binding cassette (ABC) transporter complex"/>
    <property type="evidence" value="ECO:0007669"/>
    <property type="project" value="InterPro"/>
</dbReference>
<evidence type="ECO:0000256" key="4">
    <source>
        <dbReference type="ARBA" id="ARBA00016506"/>
    </source>
</evidence>
<dbReference type="InterPro" id="IPR000515">
    <property type="entry name" value="MetI-like"/>
</dbReference>
<evidence type="ECO:0000256" key="6">
    <source>
        <dbReference type="ARBA" id="ARBA00022475"/>
    </source>
</evidence>
<dbReference type="STRING" id="1246637.MTBBW1_10072"/>
<name>A0A1W1H4K0_9BACT</name>
<evidence type="ECO:0000256" key="11">
    <source>
        <dbReference type="RuleBase" id="RU363032"/>
    </source>
</evidence>
<evidence type="ECO:0000256" key="9">
    <source>
        <dbReference type="ARBA" id="ARBA00022989"/>
    </source>
</evidence>
<accession>A0A1W1H4K0</accession>
<evidence type="ECO:0000313" key="14">
    <source>
        <dbReference type="Proteomes" id="UP000191931"/>
    </source>
</evidence>
<dbReference type="SUPFAM" id="SSF161098">
    <property type="entry name" value="MetI-like"/>
    <property type="match status" value="1"/>
</dbReference>
<feature type="transmembrane region" description="Helical" evidence="11">
    <location>
        <begin position="136"/>
        <end position="157"/>
    </location>
</feature>
<keyword evidence="6" id="KW-1003">Cell membrane</keyword>
<keyword evidence="14" id="KW-1185">Reference proteome</keyword>
<evidence type="ECO:0000256" key="5">
    <source>
        <dbReference type="ARBA" id="ARBA00022448"/>
    </source>
</evidence>
<keyword evidence="5 11" id="KW-0813">Transport</keyword>
<feature type="domain" description="ABC transmembrane type-1" evidence="12">
    <location>
        <begin position="130"/>
        <end position="327"/>
    </location>
</feature>
<dbReference type="NCBIfam" id="TIGR01726">
    <property type="entry name" value="HEQRo_perm_3TM"/>
    <property type="match status" value="1"/>
</dbReference>